<feature type="domain" description="DUF4440" evidence="1">
    <location>
        <begin position="18"/>
        <end position="118"/>
    </location>
</feature>
<protein>
    <recommendedName>
        <fullName evidence="1">DUF4440 domain-containing protein</fullName>
    </recommendedName>
</protein>
<name>A4C593_9GAMM</name>
<organism evidence="2 3">
    <name type="scientific">Pseudoalteromonas tunicata D2</name>
    <dbReference type="NCBI Taxonomy" id="87626"/>
    <lineage>
        <taxon>Bacteria</taxon>
        <taxon>Pseudomonadati</taxon>
        <taxon>Pseudomonadota</taxon>
        <taxon>Gammaproteobacteria</taxon>
        <taxon>Alteromonadales</taxon>
        <taxon>Pseudoalteromonadaceae</taxon>
        <taxon>Pseudoalteromonas</taxon>
    </lineage>
</organism>
<dbReference type="EMBL" id="AAOH01000001">
    <property type="protein sequence ID" value="EAR30725.1"/>
    <property type="molecule type" value="Genomic_DNA"/>
</dbReference>
<accession>A4C593</accession>
<dbReference type="HOGENOM" id="CLU_119560_2_0_6"/>
<dbReference type="Proteomes" id="UP000006201">
    <property type="component" value="Unassembled WGS sequence"/>
</dbReference>
<proteinExistence type="predicted"/>
<evidence type="ECO:0000313" key="2">
    <source>
        <dbReference type="EMBL" id="EAR30725.1"/>
    </source>
</evidence>
<dbReference type="OrthoDB" id="121974at2"/>
<evidence type="ECO:0000259" key="1">
    <source>
        <dbReference type="Pfam" id="PF14534"/>
    </source>
</evidence>
<comment type="caution">
    <text evidence="2">The sequence shown here is derived from an EMBL/GenBank/DDBJ whole genome shotgun (WGS) entry which is preliminary data.</text>
</comment>
<keyword evidence="3" id="KW-1185">Reference proteome</keyword>
<dbReference type="eggNOG" id="COG4994">
    <property type="taxonomic scope" value="Bacteria"/>
</dbReference>
<dbReference type="Pfam" id="PF14534">
    <property type="entry name" value="DUF4440"/>
    <property type="match status" value="1"/>
</dbReference>
<dbReference type="SUPFAM" id="SSF54427">
    <property type="entry name" value="NTF2-like"/>
    <property type="match status" value="1"/>
</dbReference>
<dbReference type="AlphaFoldDB" id="A4C593"/>
<dbReference type="InterPro" id="IPR027843">
    <property type="entry name" value="DUF4440"/>
</dbReference>
<dbReference type="RefSeq" id="WP_009837023.1">
    <property type="nucleotide sequence ID" value="NZ_AAOH01000001.1"/>
</dbReference>
<dbReference type="InterPro" id="IPR032710">
    <property type="entry name" value="NTF2-like_dom_sf"/>
</dbReference>
<evidence type="ECO:0000313" key="3">
    <source>
        <dbReference type="Proteomes" id="UP000006201"/>
    </source>
</evidence>
<dbReference type="Gene3D" id="3.10.450.50">
    <property type="match status" value="1"/>
</dbReference>
<reference evidence="2 3" key="1">
    <citation type="submission" date="2006-02" db="EMBL/GenBank/DDBJ databases">
        <authorList>
            <person name="Moran M.A."/>
            <person name="Kjelleberg S."/>
            <person name="Egan S."/>
            <person name="Saunders N."/>
            <person name="Thomas T."/>
            <person name="Ferriera S."/>
            <person name="Johnson J."/>
            <person name="Kravitz S."/>
            <person name="Halpern A."/>
            <person name="Remington K."/>
            <person name="Beeson K."/>
            <person name="Tran B."/>
            <person name="Rogers Y.-H."/>
            <person name="Friedman R."/>
            <person name="Venter J.C."/>
        </authorList>
    </citation>
    <scope>NUCLEOTIDE SEQUENCE [LARGE SCALE GENOMIC DNA]</scope>
    <source>
        <strain evidence="2 3">D2</strain>
    </source>
</reference>
<gene>
    <name evidence="2" type="ORF">PTD2_04111</name>
</gene>
<sequence>MKSNLPVDLSLSQHLVMLELSLLKPNVRASSQMLDNLLADDFVEFSATGKCFDKQHVLSRLPSEMMPDFHNQDFDVRLISAEIAQVTYRARLVRDKEPRPQFSNRSSIWRKTTDGWQMVFHQGTPCAEFTIDKK</sequence>
<dbReference type="STRING" id="87626.PTD2_04111"/>